<accession>A0A328A9Q6</accession>
<dbReference type="Pfam" id="PF00753">
    <property type="entry name" value="Lactamase_B"/>
    <property type="match status" value="1"/>
</dbReference>
<keyword evidence="3 7" id="KW-0378">Hydrolase</keyword>
<keyword evidence="2" id="KW-0479">Metal-binding</keyword>
<dbReference type="GO" id="GO:0016787">
    <property type="term" value="F:hydrolase activity"/>
    <property type="evidence" value="ECO:0007669"/>
    <property type="project" value="UniProtKB-KW"/>
</dbReference>
<dbReference type="Gene3D" id="3.60.15.10">
    <property type="entry name" value="Ribonuclease Z/Hydroxyacylglutathione hydrolase-like"/>
    <property type="match status" value="1"/>
</dbReference>
<dbReference type="OrthoDB" id="9773738at2"/>
<dbReference type="GO" id="GO:0046872">
    <property type="term" value="F:metal ion binding"/>
    <property type="evidence" value="ECO:0007669"/>
    <property type="project" value="UniProtKB-KW"/>
</dbReference>
<reference evidence="8" key="1">
    <citation type="submission" date="2018-05" db="EMBL/GenBank/DDBJ databases">
        <authorList>
            <person name="Li X."/>
        </authorList>
    </citation>
    <scope>NUCLEOTIDE SEQUENCE [LARGE SCALE GENOMIC DNA]</scope>
    <source>
        <strain evidence="8">YIM 73061</strain>
    </source>
</reference>
<evidence type="ECO:0000256" key="1">
    <source>
        <dbReference type="ARBA" id="ARBA00007749"/>
    </source>
</evidence>
<dbReference type="SUPFAM" id="SSF56281">
    <property type="entry name" value="Metallo-hydrolase/oxidoreductase"/>
    <property type="match status" value="1"/>
</dbReference>
<gene>
    <name evidence="7" type="ORF">DJ018_16025</name>
</gene>
<organism evidence="7 8">
    <name type="scientific">Phenylobacterium deserti</name>
    <dbReference type="NCBI Taxonomy" id="1914756"/>
    <lineage>
        <taxon>Bacteria</taxon>
        <taxon>Pseudomonadati</taxon>
        <taxon>Pseudomonadota</taxon>
        <taxon>Alphaproteobacteria</taxon>
        <taxon>Caulobacterales</taxon>
        <taxon>Caulobacteraceae</taxon>
        <taxon>Phenylobacterium</taxon>
    </lineage>
</organism>
<keyword evidence="4" id="KW-0862">Zinc</keyword>
<dbReference type="PANTHER" id="PTHR42978">
    <property type="entry name" value="QUORUM-QUENCHING LACTONASE YTNP-RELATED-RELATED"/>
    <property type="match status" value="1"/>
</dbReference>
<dbReference type="RefSeq" id="WP_111515978.1">
    <property type="nucleotide sequence ID" value="NZ_QFYR01000004.1"/>
</dbReference>
<dbReference type="SMART" id="SM00849">
    <property type="entry name" value="Lactamase_B"/>
    <property type="match status" value="1"/>
</dbReference>
<evidence type="ECO:0000256" key="4">
    <source>
        <dbReference type="ARBA" id="ARBA00022833"/>
    </source>
</evidence>
<dbReference type="PANTHER" id="PTHR42978:SF6">
    <property type="entry name" value="QUORUM-QUENCHING LACTONASE YTNP-RELATED"/>
    <property type="match status" value="1"/>
</dbReference>
<evidence type="ECO:0000259" key="6">
    <source>
        <dbReference type="SMART" id="SM00849"/>
    </source>
</evidence>
<protein>
    <submittedName>
        <fullName evidence="7">MBL fold metallo-hydrolase</fullName>
    </submittedName>
</protein>
<evidence type="ECO:0000256" key="2">
    <source>
        <dbReference type="ARBA" id="ARBA00022723"/>
    </source>
</evidence>
<sequence length="307" mass="31599">MPRLATSAALAALLAISAPAVSSAAQPAQVAAQVAPVEAPARFKIGALDAVALLDGTMTVPNNGKIFGVGRPTSDVAATLQAAGLQADQLHLSLQPLLVRSGDRTLLFDAGMGEGVTPTTGRLQSALSAAGASAGQVTDIFISHAHGDHVGGLLTPAGALAFPNAAIRMSAPEWAALQADARQARLVTAITPKVATFAPGAVVLPGLVTAVPVTGHTPGHSAYEIASGAERLLYIGDSAHHHVISVRQPNWTIQFDRDAPTAEASRRALLQRAADQNLRLYAIHFPYPGVGRVKPQGDGFVWVSEGR</sequence>
<proteinExistence type="inferred from homology"/>
<evidence type="ECO:0000256" key="5">
    <source>
        <dbReference type="SAM" id="SignalP"/>
    </source>
</evidence>
<evidence type="ECO:0000313" key="7">
    <source>
        <dbReference type="EMBL" id="RAK51443.1"/>
    </source>
</evidence>
<evidence type="ECO:0000313" key="8">
    <source>
        <dbReference type="Proteomes" id="UP000249725"/>
    </source>
</evidence>
<name>A0A328A9Q6_9CAUL</name>
<feature type="signal peptide" evidence="5">
    <location>
        <begin position="1"/>
        <end position="24"/>
    </location>
</feature>
<feature type="domain" description="Metallo-beta-lactamase" evidence="6">
    <location>
        <begin position="93"/>
        <end position="284"/>
    </location>
</feature>
<keyword evidence="8" id="KW-1185">Reference proteome</keyword>
<dbReference type="InterPro" id="IPR051013">
    <property type="entry name" value="MBL_superfamily_lactonases"/>
</dbReference>
<dbReference type="EMBL" id="QFYR01000004">
    <property type="protein sequence ID" value="RAK51443.1"/>
    <property type="molecule type" value="Genomic_DNA"/>
</dbReference>
<comment type="similarity">
    <text evidence="1">Belongs to the metallo-beta-lactamase superfamily.</text>
</comment>
<keyword evidence="5" id="KW-0732">Signal</keyword>
<evidence type="ECO:0000256" key="3">
    <source>
        <dbReference type="ARBA" id="ARBA00022801"/>
    </source>
</evidence>
<dbReference type="InterPro" id="IPR036866">
    <property type="entry name" value="RibonucZ/Hydroxyglut_hydro"/>
</dbReference>
<dbReference type="Proteomes" id="UP000249725">
    <property type="component" value="Unassembled WGS sequence"/>
</dbReference>
<comment type="caution">
    <text evidence="7">The sequence shown here is derived from an EMBL/GenBank/DDBJ whole genome shotgun (WGS) entry which is preliminary data.</text>
</comment>
<feature type="chain" id="PRO_5016385325" evidence="5">
    <location>
        <begin position="25"/>
        <end position="307"/>
    </location>
</feature>
<dbReference type="CDD" id="cd07720">
    <property type="entry name" value="OPHC2-like_MBL-fold"/>
    <property type="match status" value="1"/>
</dbReference>
<dbReference type="AlphaFoldDB" id="A0A328A9Q6"/>
<dbReference type="InterPro" id="IPR001279">
    <property type="entry name" value="Metallo-B-lactamas"/>
</dbReference>